<keyword evidence="1" id="KW-1133">Transmembrane helix</keyword>
<keyword evidence="3" id="KW-1185">Reference proteome</keyword>
<keyword evidence="1" id="KW-0472">Membrane</keyword>
<evidence type="ECO:0000256" key="1">
    <source>
        <dbReference type="SAM" id="Phobius"/>
    </source>
</evidence>
<feature type="transmembrane region" description="Helical" evidence="1">
    <location>
        <begin position="7"/>
        <end position="25"/>
    </location>
</feature>
<name>A0A7G7CRU5_9CORY</name>
<feature type="transmembrane region" description="Helical" evidence="1">
    <location>
        <begin position="90"/>
        <end position="111"/>
    </location>
</feature>
<dbReference type="EMBL" id="CP059404">
    <property type="protein sequence ID" value="QNE90311.1"/>
    <property type="molecule type" value="Genomic_DNA"/>
</dbReference>
<sequence>MPAPRALAFDIIALAVFAVIARWSHPPFTLLGLLDALWPWAVGALAGWGILALADKPGRLGIWAQGGVVWLSTVIVGMLAWAAANGRFPAVSFVIVAAVMSALFLFGWRAISSIASRRRHVSTH</sequence>
<reference evidence="2 3" key="1">
    <citation type="submission" date="2020-07" db="EMBL/GenBank/DDBJ databases">
        <title>Complete genome and description of Corynebacterium incognita strain Marseille-Q3630 sp. nov.</title>
        <authorList>
            <person name="Boxberger M."/>
        </authorList>
    </citation>
    <scope>NUCLEOTIDE SEQUENCE [LARGE SCALE GENOMIC DNA]</scope>
    <source>
        <strain evidence="2 3">Marseille-Q3630</strain>
    </source>
</reference>
<dbReference type="AlphaFoldDB" id="A0A7G7CRU5"/>
<keyword evidence="1" id="KW-0812">Transmembrane</keyword>
<dbReference type="InterPro" id="IPR021414">
    <property type="entry name" value="DUF3054"/>
</dbReference>
<feature type="transmembrane region" description="Helical" evidence="1">
    <location>
        <begin position="37"/>
        <end position="54"/>
    </location>
</feature>
<dbReference type="Pfam" id="PF11255">
    <property type="entry name" value="DUF3054"/>
    <property type="match status" value="1"/>
</dbReference>
<evidence type="ECO:0000313" key="2">
    <source>
        <dbReference type="EMBL" id="QNE90311.1"/>
    </source>
</evidence>
<accession>A0A7G7CRU5</accession>
<feature type="transmembrane region" description="Helical" evidence="1">
    <location>
        <begin position="61"/>
        <end position="84"/>
    </location>
</feature>
<dbReference type="RefSeq" id="WP_185176684.1">
    <property type="nucleotide sequence ID" value="NZ_CP059404.1"/>
</dbReference>
<dbReference type="Proteomes" id="UP000515743">
    <property type="component" value="Chromosome"/>
</dbReference>
<dbReference type="KEGG" id="cik:H0194_04875"/>
<gene>
    <name evidence="2" type="ORF">H0194_04875</name>
</gene>
<proteinExistence type="predicted"/>
<protein>
    <submittedName>
        <fullName evidence="2">DUF3054 domain-containing protein</fullName>
    </submittedName>
</protein>
<organism evidence="2 3">
    <name type="scientific">Corynebacterium incognita</name>
    <dbReference type="NCBI Taxonomy" id="2754725"/>
    <lineage>
        <taxon>Bacteria</taxon>
        <taxon>Bacillati</taxon>
        <taxon>Actinomycetota</taxon>
        <taxon>Actinomycetes</taxon>
        <taxon>Mycobacteriales</taxon>
        <taxon>Corynebacteriaceae</taxon>
        <taxon>Corynebacterium</taxon>
    </lineage>
</organism>
<evidence type="ECO:0000313" key="3">
    <source>
        <dbReference type="Proteomes" id="UP000515743"/>
    </source>
</evidence>